<keyword evidence="4 5" id="KW-0472">Membrane</keyword>
<evidence type="ECO:0000256" key="2">
    <source>
        <dbReference type="ARBA" id="ARBA00022692"/>
    </source>
</evidence>
<dbReference type="GO" id="GO:0032541">
    <property type="term" value="C:cortical endoplasmic reticulum"/>
    <property type="evidence" value="ECO:0007669"/>
    <property type="project" value="TreeGrafter"/>
</dbReference>
<evidence type="ECO:0000259" key="7">
    <source>
        <dbReference type="Pfam" id="PF20877"/>
    </source>
</evidence>
<keyword evidence="9" id="KW-1185">Reference proteome</keyword>
<evidence type="ECO:0000313" key="8">
    <source>
        <dbReference type="EMBL" id="KZP13187.1"/>
    </source>
</evidence>
<evidence type="ECO:0000259" key="6">
    <source>
        <dbReference type="Pfam" id="PF04547"/>
    </source>
</evidence>
<organism evidence="8 9">
    <name type="scientific">Athelia psychrophila</name>
    <dbReference type="NCBI Taxonomy" id="1759441"/>
    <lineage>
        <taxon>Eukaryota</taxon>
        <taxon>Fungi</taxon>
        <taxon>Dikarya</taxon>
        <taxon>Basidiomycota</taxon>
        <taxon>Agaricomycotina</taxon>
        <taxon>Agaricomycetes</taxon>
        <taxon>Agaricomycetidae</taxon>
        <taxon>Atheliales</taxon>
        <taxon>Atheliaceae</taxon>
        <taxon>Athelia</taxon>
    </lineage>
</organism>
<evidence type="ECO:0000256" key="4">
    <source>
        <dbReference type="ARBA" id="ARBA00023136"/>
    </source>
</evidence>
<dbReference type="EMBL" id="KV417636">
    <property type="protein sequence ID" value="KZP13187.1"/>
    <property type="molecule type" value="Genomic_DNA"/>
</dbReference>
<keyword evidence="3 5" id="KW-1133">Transmembrane helix</keyword>
<dbReference type="OrthoDB" id="296386at2759"/>
<dbReference type="AlphaFoldDB" id="A0A166C1B5"/>
<dbReference type="Proteomes" id="UP000076532">
    <property type="component" value="Unassembled WGS sequence"/>
</dbReference>
<dbReference type="InterPro" id="IPR049456">
    <property type="entry name" value="Anoctamin_N_fung"/>
</dbReference>
<gene>
    <name evidence="8" type="ORF">FIBSPDRAFT_798000</name>
</gene>
<feature type="domain" description="Anoctamin transmembrane" evidence="6">
    <location>
        <begin position="169"/>
        <end position="675"/>
    </location>
</feature>
<dbReference type="Pfam" id="PF20877">
    <property type="entry name" value="Anoctamin_N"/>
    <property type="match status" value="1"/>
</dbReference>
<evidence type="ECO:0000313" key="9">
    <source>
        <dbReference type="Proteomes" id="UP000076532"/>
    </source>
</evidence>
<dbReference type="Pfam" id="PF04547">
    <property type="entry name" value="Anoctamin"/>
    <property type="match status" value="1"/>
</dbReference>
<feature type="transmembrane region" description="Helical" evidence="5">
    <location>
        <begin position="302"/>
        <end position="323"/>
    </location>
</feature>
<evidence type="ECO:0000256" key="3">
    <source>
        <dbReference type="ARBA" id="ARBA00022989"/>
    </source>
</evidence>
<keyword evidence="2 5" id="KW-0812">Transmembrane</keyword>
<feature type="transmembrane region" description="Helical" evidence="5">
    <location>
        <begin position="595"/>
        <end position="620"/>
    </location>
</feature>
<feature type="transmembrane region" description="Helical" evidence="5">
    <location>
        <begin position="448"/>
        <end position="470"/>
    </location>
</feature>
<feature type="domain" description="Anoctamin alpha-beta plait" evidence="7">
    <location>
        <begin position="4"/>
        <end position="137"/>
    </location>
</feature>
<accession>A0A166C1B5</accession>
<dbReference type="InterPro" id="IPR049452">
    <property type="entry name" value="Anoctamin_TM"/>
</dbReference>
<feature type="transmembrane region" description="Helical" evidence="5">
    <location>
        <begin position="354"/>
        <end position="375"/>
    </location>
</feature>
<dbReference type="GO" id="GO:0016020">
    <property type="term" value="C:membrane"/>
    <property type="evidence" value="ECO:0007669"/>
    <property type="project" value="UniProtKB-SubCell"/>
</dbReference>
<proteinExistence type="predicted"/>
<dbReference type="PANTHER" id="PTHR12308:SF73">
    <property type="entry name" value="ANOCTAMIN"/>
    <property type="match status" value="1"/>
</dbReference>
<dbReference type="PANTHER" id="PTHR12308">
    <property type="entry name" value="ANOCTAMIN"/>
    <property type="match status" value="1"/>
</dbReference>
<dbReference type="STRING" id="436010.A0A166C1B5"/>
<name>A0A166C1B5_9AGAM</name>
<feature type="transmembrane region" description="Helical" evidence="5">
    <location>
        <begin position="177"/>
        <end position="203"/>
    </location>
</feature>
<feature type="transmembrane region" description="Helical" evidence="5">
    <location>
        <begin position="209"/>
        <end position="227"/>
    </location>
</feature>
<evidence type="ECO:0000256" key="5">
    <source>
        <dbReference type="SAM" id="Phobius"/>
    </source>
</evidence>
<reference evidence="8 9" key="1">
    <citation type="journal article" date="2016" name="Mol. Biol. Evol.">
        <title>Comparative Genomics of Early-Diverging Mushroom-Forming Fungi Provides Insights into the Origins of Lignocellulose Decay Capabilities.</title>
        <authorList>
            <person name="Nagy L.G."/>
            <person name="Riley R."/>
            <person name="Tritt A."/>
            <person name="Adam C."/>
            <person name="Daum C."/>
            <person name="Floudas D."/>
            <person name="Sun H."/>
            <person name="Yadav J.S."/>
            <person name="Pangilinan J."/>
            <person name="Larsson K.H."/>
            <person name="Matsuura K."/>
            <person name="Barry K."/>
            <person name="Labutti K."/>
            <person name="Kuo R."/>
            <person name="Ohm R.A."/>
            <person name="Bhattacharya S.S."/>
            <person name="Shirouzu T."/>
            <person name="Yoshinaga Y."/>
            <person name="Martin F.M."/>
            <person name="Grigoriev I.V."/>
            <person name="Hibbett D.S."/>
        </authorList>
    </citation>
    <scope>NUCLEOTIDE SEQUENCE [LARGE SCALE GENOMIC DNA]</scope>
    <source>
        <strain evidence="8 9">CBS 109695</strain>
    </source>
</reference>
<protein>
    <submittedName>
        <fullName evidence="8">DUF590-domain-containing protein</fullName>
    </submittedName>
</protein>
<feature type="transmembrane region" description="Helical" evidence="5">
    <location>
        <begin position="649"/>
        <end position="671"/>
    </location>
</feature>
<dbReference type="GO" id="GO:0005254">
    <property type="term" value="F:chloride channel activity"/>
    <property type="evidence" value="ECO:0007669"/>
    <property type="project" value="TreeGrafter"/>
</dbReference>
<evidence type="ECO:0000256" key="1">
    <source>
        <dbReference type="ARBA" id="ARBA00004141"/>
    </source>
</evidence>
<comment type="subcellular location">
    <subcellularLocation>
        <location evidence="1">Membrane</location>
        <topology evidence="1">Multi-pass membrane protein</topology>
    </subcellularLocation>
</comment>
<sequence>MPPHVDLVIVFKTSTITLSKQQAREDATKAEGQYSKLLATLKQAGLLAVGRRGQKDGELVILVSSPPKTLAGLLHRERHTDFLSGLPTASIPSATKSFDDGLLSPAERIRLIHSHITSVPQDGGLGIAPQSDDWQFVDSILPLHDTDFNKTWLKVWTTTQFSTVNVSSIRAQFGDSVALYFTFLSVYFKALAFPSVLGIVFWYRGEPYSALYSHLLVLWSVTFVEYWRIRERILALRWGTSGALKVERFRAHYTPGFPWWKKELRVLASVPVTLLFTGILAALMTGIFMLEAFVSMLYTGPAHMVLQTLSPAILFTLLVPRVLRSHMARAKSYTAWENHAHQSSYEASLATKTFALSSIVSYLNLVLSALVYVPFGDNLTGWVQAQISTGGSLVARDVPVAAAADFDFDVASTGEGESEVKAALGVWNLTDVEQARARLNPRRLQEQMFAFMVTNQLVNAFGEIVVPYVVRRVKAYRAGKRDTAAGGDGKKKKVAFEDEVKETKEIKGGTEHDLETKEDREFLERVRGETGMPAYEVFGDYNEMVTQFGYVAMWSAIWPLAGVAALINNFFELRSDAFKVTNLTRRPIPLRTDTIGPWLDSLTFITWFAAVSNAALVYLYSGSSHNGTTTALFVAGTDATLDVAVKRQLLFRAALIALGASHGFIIVRAVIKHILEMMFWKGSPELHQAESNTKEVKEKYLASVDAQVSVAGVASGEVAPIEEEQGKAFWSYDEGLDEIRKAGKDA</sequence>
<feature type="transmembrane region" description="Helical" evidence="5">
    <location>
        <begin position="266"/>
        <end position="290"/>
    </location>
</feature>
<dbReference type="InterPro" id="IPR007632">
    <property type="entry name" value="Anoctamin"/>
</dbReference>